<comment type="caution">
    <text evidence="3">The sequence shown here is derived from an EMBL/GenBank/DDBJ whole genome shotgun (WGS) entry which is preliminary data.</text>
</comment>
<evidence type="ECO:0000313" key="4">
    <source>
        <dbReference type="Proteomes" id="UP000178372"/>
    </source>
</evidence>
<protein>
    <recommendedName>
        <fullName evidence="2">Aminoglycoside phosphotransferase domain-containing protein</fullName>
    </recommendedName>
</protein>
<evidence type="ECO:0000313" key="3">
    <source>
        <dbReference type="EMBL" id="OGK17011.1"/>
    </source>
</evidence>
<proteinExistence type="inferred from homology"/>
<dbReference type="PANTHER" id="PTHR21064">
    <property type="entry name" value="AMINOGLYCOSIDE PHOSPHOTRANSFERASE DOMAIN-CONTAINING PROTEIN-RELATED"/>
    <property type="match status" value="1"/>
</dbReference>
<dbReference type="InterPro" id="IPR050249">
    <property type="entry name" value="Pseudomonas-type_ThrB"/>
</dbReference>
<sequence>MIPRIIVDQVNNQTLQTGIINKIKAQYGIMITSWKPIWSYYGGVFEITVDTNSSYILKIIRNPDEYKLRHLEAEVAFTQAVTENITEFITQTFIQDKNENELQKSNNDMFYLLKKHEIIKKSVPTPQEQQHVGRLIHAFHTKLVDFKHEGIAGTSWMREVEPEQYKILLQNMAEKEFAPFVAPLNYEESHLTKTLIHGDWHDDNFSFSTPPFLYDLDTLSYGAASEEIARTITHWTNDDLSIKDFYENILVGYRDLSQDEIDVIPRVAVAICLRQFAEITQNGDKYNDARGFLELEKKLKSLFCC</sequence>
<accession>A0A1F7GDI1</accession>
<dbReference type="GO" id="GO:0019202">
    <property type="term" value="F:amino acid kinase activity"/>
    <property type="evidence" value="ECO:0007669"/>
    <property type="project" value="TreeGrafter"/>
</dbReference>
<dbReference type="SUPFAM" id="SSF56112">
    <property type="entry name" value="Protein kinase-like (PK-like)"/>
    <property type="match status" value="1"/>
</dbReference>
<comment type="similarity">
    <text evidence="1">Belongs to the pseudomonas-type ThrB family.</text>
</comment>
<dbReference type="Proteomes" id="UP000178372">
    <property type="component" value="Unassembled WGS sequence"/>
</dbReference>
<reference evidence="3 4" key="1">
    <citation type="journal article" date="2016" name="Nat. Commun.">
        <title>Thousands of microbial genomes shed light on interconnected biogeochemical processes in an aquifer system.</title>
        <authorList>
            <person name="Anantharaman K."/>
            <person name="Brown C.T."/>
            <person name="Hug L.A."/>
            <person name="Sharon I."/>
            <person name="Castelle C.J."/>
            <person name="Probst A.J."/>
            <person name="Thomas B.C."/>
            <person name="Singh A."/>
            <person name="Wilkins M.J."/>
            <person name="Karaoz U."/>
            <person name="Brodie E.L."/>
            <person name="Williams K.H."/>
            <person name="Hubbard S.S."/>
            <person name="Banfield J.F."/>
        </authorList>
    </citation>
    <scope>NUCLEOTIDE SEQUENCE [LARGE SCALE GENOMIC DNA]</scope>
</reference>
<name>A0A1F7GDI1_9BACT</name>
<dbReference type="PANTHER" id="PTHR21064:SF6">
    <property type="entry name" value="AMINOGLYCOSIDE PHOSPHOTRANSFERASE DOMAIN-CONTAINING PROTEIN"/>
    <property type="match status" value="1"/>
</dbReference>
<evidence type="ECO:0000256" key="1">
    <source>
        <dbReference type="ARBA" id="ARBA00038240"/>
    </source>
</evidence>
<dbReference type="InterPro" id="IPR011009">
    <property type="entry name" value="Kinase-like_dom_sf"/>
</dbReference>
<organism evidence="3 4">
    <name type="scientific">Candidatus Roizmanbacteria bacterium RIFCSPHIGHO2_01_FULL_39_12b</name>
    <dbReference type="NCBI Taxonomy" id="1802030"/>
    <lineage>
        <taxon>Bacteria</taxon>
        <taxon>Candidatus Roizmaniibacteriota</taxon>
    </lineage>
</organism>
<dbReference type="EMBL" id="MFZF01000007">
    <property type="protein sequence ID" value="OGK17011.1"/>
    <property type="molecule type" value="Genomic_DNA"/>
</dbReference>
<dbReference type="Pfam" id="PF01636">
    <property type="entry name" value="APH"/>
    <property type="match status" value="1"/>
</dbReference>
<gene>
    <name evidence="3" type="ORF">A2690_02465</name>
</gene>
<evidence type="ECO:0000259" key="2">
    <source>
        <dbReference type="Pfam" id="PF01636"/>
    </source>
</evidence>
<dbReference type="AlphaFoldDB" id="A0A1F7GDI1"/>
<feature type="domain" description="Aminoglycoside phosphotransferase" evidence="2">
    <location>
        <begin position="35"/>
        <end position="240"/>
    </location>
</feature>
<dbReference type="Gene3D" id="3.90.1200.10">
    <property type="match status" value="1"/>
</dbReference>
<dbReference type="InterPro" id="IPR002575">
    <property type="entry name" value="Aminoglycoside_PTrfase"/>
</dbReference>